<dbReference type="SUPFAM" id="SSF116734">
    <property type="entry name" value="DNA methylase specificity domain"/>
    <property type="match status" value="2"/>
</dbReference>
<comment type="caution">
    <text evidence="5">The sequence shown here is derived from an EMBL/GenBank/DDBJ whole genome shotgun (WGS) entry which is preliminary data.</text>
</comment>
<evidence type="ECO:0000259" key="4">
    <source>
        <dbReference type="Pfam" id="PF01420"/>
    </source>
</evidence>
<reference evidence="6" key="1">
    <citation type="journal article" date="2019" name="PLoS Negl. Trop. Dis.">
        <title>Revisiting the worldwide diversity of Leptospira species in the environment.</title>
        <authorList>
            <person name="Vincent A.T."/>
            <person name="Schiettekatte O."/>
            <person name="Bourhy P."/>
            <person name="Veyrier F.J."/>
            <person name="Picardeau M."/>
        </authorList>
    </citation>
    <scope>NUCLEOTIDE SEQUENCE [LARGE SCALE GENOMIC DNA]</scope>
    <source>
        <strain evidence="6">201601955</strain>
    </source>
</reference>
<evidence type="ECO:0000313" key="6">
    <source>
        <dbReference type="Proteomes" id="UP000298112"/>
    </source>
</evidence>
<dbReference type="InterPro" id="IPR044946">
    <property type="entry name" value="Restrct_endonuc_typeI_TRD_sf"/>
</dbReference>
<gene>
    <name evidence="5" type="ORF">EHQ95_01845</name>
</gene>
<keyword evidence="3" id="KW-0238">DNA-binding</keyword>
<evidence type="ECO:0000256" key="1">
    <source>
        <dbReference type="ARBA" id="ARBA00010923"/>
    </source>
</evidence>
<keyword evidence="2" id="KW-0680">Restriction system</keyword>
<dbReference type="InterPro" id="IPR000055">
    <property type="entry name" value="Restrct_endonuc_typeI_TRD"/>
</dbReference>
<comment type="similarity">
    <text evidence="1">Belongs to the type-I restriction system S methylase family.</text>
</comment>
<sequence length="420" mass="46997">MKQKEKTSLKQMVPDLRFPEFQDAGDWEEKKIGDLTDVTAGGTPSTDKAEYWGGHIPWMNSGDLNQKQVTQVAGRISEKGLKNSSTKLIPKHSILIGLAGQGKTRGTVATNLLEVCINQSIGAILPNDSKFYADYLYHNLDGRYSELRNLSAGDGGRGGLNLSILKNLSLPIPSLTEQQKIADCLSSLDEVISLESQKLQSFQSYKKGLLQNLFPAEGETVPKLRFPEFVGKGDWEERKLGDFIIPYSEKVKSTTEIPVFTSSREGLKPQKDYYDGREIINEGEYGVVPMGYFVYRHMSDDGLFRFNFNNLYDRIAVSKEYPVFQTKGMNSYFLLSILNESSDFKAFALSQKKGGTRTRLYLNTLNSWETLIPSLPEQQKIADCLSTLDALIQAQSERVEGLKSHKKGLLQGLFPVMGDN</sequence>
<proteinExistence type="inferred from homology"/>
<evidence type="ECO:0000313" key="5">
    <source>
        <dbReference type="EMBL" id="TGM61522.1"/>
    </source>
</evidence>
<dbReference type="CDD" id="cd17294">
    <property type="entry name" value="RMtype1_S_MmaC7ORF19P_TRD1-CR1_like"/>
    <property type="match status" value="1"/>
</dbReference>
<dbReference type="Gene3D" id="1.10.287.1120">
    <property type="entry name" value="Bipartite methylase S protein"/>
    <property type="match status" value="1"/>
</dbReference>
<organism evidence="5 6">
    <name type="scientific">Leptospira vanthielii</name>
    <dbReference type="NCBI Taxonomy" id="293085"/>
    <lineage>
        <taxon>Bacteria</taxon>
        <taxon>Pseudomonadati</taxon>
        <taxon>Spirochaetota</taxon>
        <taxon>Spirochaetia</taxon>
        <taxon>Leptospirales</taxon>
        <taxon>Leptospiraceae</taxon>
        <taxon>Leptospira</taxon>
    </lineage>
</organism>
<feature type="domain" description="Type I restriction modification DNA specificity" evidence="4">
    <location>
        <begin position="26"/>
        <end position="200"/>
    </location>
</feature>
<dbReference type="Gene3D" id="3.90.220.20">
    <property type="entry name" value="DNA methylase specificity domains"/>
    <property type="match status" value="2"/>
</dbReference>
<dbReference type="RefSeq" id="WP_135656679.1">
    <property type="nucleotide sequence ID" value="NZ_RQHF01000007.1"/>
</dbReference>
<keyword evidence="5" id="KW-0378">Hydrolase</keyword>
<keyword evidence="6" id="KW-1185">Reference proteome</keyword>
<accession>A0ABY2NUN3</accession>
<evidence type="ECO:0000256" key="3">
    <source>
        <dbReference type="ARBA" id="ARBA00023125"/>
    </source>
</evidence>
<feature type="domain" description="Type I restriction modification DNA specificity" evidence="4">
    <location>
        <begin position="234"/>
        <end position="397"/>
    </location>
</feature>
<dbReference type="Pfam" id="PF01420">
    <property type="entry name" value="Methylase_S"/>
    <property type="match status" value="2"/>
</dbReference>
<evidence type="ECO:0000256" key="2">
    <source>
        <dbReference type="ARBA" id="ARBA00022747"/>
    </source>
</evidence>
<protein>
    <submittedName>
        <fullName evidence="5">Restriction endonuclease subunit S</fullName>
    </submittedName>
</protein>
<dbReference type="Proteomes" id="UP000298112">
    <property type="component" value="Unassembled WGS sequence"/>
</dbReference>
<name>A0ABY2NUN3_9LEPT</name>
<dbReference type="PANTHER" id="PTHR30408:SF12">
    <property type="entry name" value="TYPE I RESTRICTION ENZYME MJAVIII SPECIFICITY SUBUNIT"/>
    <property type="match status" value="1"/>
</dbReference>
<keyword evidence="5" id="KW-0255">Endonuclease</keyword>
<dbReference type="InterPro" id="IPR052021">
    <property type="entry name" value="Type-I_RS_S_subunit"/>
</dbReference>
<dbReference type="GO" id="GO:0004519">
    <property type="term" value="F:endonuclease activity"/>
    <property type="evidence" value="ECO:0007669"/>
    <property type="project" value="UniProtKB-KW"/>
</dbReference>
<keyword evidence="5" id="KW-0540">Nuclease</keyword>
<dbReference type="PANTHER" id="PTHR30408">
    <property type="entry name" value="TYPE-1 RESTRICTION ENZYME ECOKI SPECIFICITY PROTEIN"/>
    <property type="match status" value="1"/>
</dbReference>
<dbReference type="EMBL" id="RQHF01000007">
    <property type="protein sequence ID" value="TGM61522.1"/>
    <property type="molecule type" value="Genomic_DNA"/>
</dbReference>